<feature type="domain" description="DUF7712" evidence="2">
    <location>
        <begin position="8"/>
        <end position="135"/>
    </location>
</feature>
<protein>
    <recommendedName>
        <fullName evidence="2">DUF7712 domain-containing protein</fullName>
    </recommendedName>
</protein>
<dbReference type="STRING" id="405436.SAMN05444365_10646"/>
<organism evidence="3 4">
    <name type="scientific">Micromonospora pattaloongensis</name>
    <dbReference type="NCBI Taxonomy" id="405436"/>
    <lineage>
        <taxon>Bacteria</taxon>
        <taxon>Bacillati</taxon>
        <taxon>Actinomycetota</taxon>
        <taxon>Actinomycetes</taxon>
        <taxon>Micromonosporales</taxon>
        <taxon>Micromonosporaceae</taxon>
        <taxon>Micromonospora</taxon>
    </lineage>
</organism>
<sequence length="135" mass="15021">MPRDGYVMDMNEVWDLWMPHVGATGLSFARSRVGAEVAGDRLLVHAAPPVLDVTVRGEDGSPRAEGRDLKRGAPGPMSFLVRRDDRITLEDGWPGDDDLGRLVILPGGEAGILRAWWHADDHSAWRWQVEFSNHV</sequence>
<dbReference type="Proteomes" id="UP000242415">
    <property type="component" value="Unassembled WGS sequence"/>
</dbReference>
<name>A0A1H3QNV8_9ACTN</name>
<feature type="compositionally biased region" description="Basic and acidic residues" evidence="1">
    <location>
        <begin position="56"/>
        <end position="71"/>
    </location>
</feature>
<gene>
    <name evidence="3" type="ORF">SAMN05444365_10646</name>
</gene>
<dbReference type="EMBL" id="FNPH01000006">
    <property type="protein sequence ID" value="SDZ15234.1"/>
    <property type="molecule type" value="Genomic_DNA"/>
</dbReference>
<feature type="region of interest" description="Disordered" evidence="1">
    <location>
        <begin position="56"/>
        <end position="75"/>
    </location>
</feature>
<evidence type="ECO:0000259" key="2">
    <source>
        <dbReference type="Pfam" id="PF24822"/>
    </source>
</evidence>
<reference evidence="4" key="1">
    <citation type="submission" date="2016-10" db="EMBL/GenBank/DDBJ databases">
        <authorList>
            <person name="Varghese N."/>
            <person name="Submissions S."/>
        </authorList>
    </citation>
    <scope>NUCLEOTIDE SEQUENCE [LARGE SCALE GENOMIC DNA]</scope>
    <source>
        <strain evidence="4">DSM 45245</strain>
    </source>
</reference>
<dbReference type="InterPro" id="IPR056129">
    <property type="entry name" value="DUF7712"/>
</dbReference>
<dbReference type="AlphaFoldDB" id="A0A1H3QNV8"/>
<evidence type="ECO:0000313" key="4">
    <source>
        <dbReference type="Proteomes" id="UP000242415"/>
    </source>
</evidence>
<dbReference type="Pfam" id="PF24822">
    <property type="entry name" value="DUF7712"/>
    <property type="match status" value="1"/>
</dbReference>
<evidence type="ECO:0000313" key="3">
    <source>
        <dbReference type="EMBL" id="SDZ15234.1"/>
    </source>
</evidence>
<evidence type="ECO:0000256" key="1">
    <source>
        <dbReference type="SAM" id="MobiDB-lite"/>
    </source>
</evidence>
<accession>A0A1H3QNV8</accession>
<proteinExistence type="predicted"/>
<keyword evidence="4" id="KW-1185">Reference proteome</keyword>